<protein>
    <submittedName>
        <fullName evidence="1">Uncharacterized protein</fullName>
    </submittedName>
</protein>
<accession>A0AAD7NUW9</accession>
<dbReference type="AlphaFoldDB" id="A0AAD7NUW9"/>
<keyword evidence="2" id="KW-1185">Reference proteome</keyword>
<name>A0AAD7NUW9_9AGAR</name>
<comment type="caution">
    <text evidence="1">The sequence shown here is derived from an EMBL/GenBank/DDBJ whole genome shotgun (WGS) entry which is preliminary data.</text>
</comment>
<evidence type="ECO:0000313" key="2">
    <source>
        <dbReference type="Proteomes" id="UP001215598"/>
    </source>
</evidence>
<sequence>MAICRRVPLLVRTLPRWVPIPPFRNGRIFFDRTHLHGPTLDVGRQEPKLHALNRLREYLIRKFRDNGSTAAQRPRVCARTRIPRGTPHPPLLLRVGSTPSFPACPAPVISYLLEPALKDAISLCMVYDGGGECIAYTWSAVECGSRSSVDGSISSLSSPPRPAVPVAFFPAARSESLHSAFHHRTLRIIGIILPSPLSPSLVALSVGYHASTGTFFIRPQARLALDNFDDRRSGEAFSAAAALSEFPAMQRYRRDG</sequence>
<proteinExistence type="predicted"/>
<gene>
    <name evidence="1" type="ORF">B0H16DRAFT_1879531</name>
</gene>
<dbReference type="EMBL" id="JARKIB010000009">
    <property type="protein sequence ID" value="KAJ7776102.1"/>
    <property type="molecule type" value="Genomic_DNA"/>
</dbReference>
<organism evidence="1 2">
    <name type="scientific">Mycena metata</name>
    <dbReference type="NCBI Taxonomy" id="1033252"/>
    <lineage>
        <taxon>Eukaryota</taxon>
        <taxon>Fungi</taxon>
        <taxon>Dikarya</taxon>
        <taxon>Basidiomycota</taxon>
        <taxon>Agaricomycotina</taxon>
        <taxon>Agaricomycetes</taxon>
        <taxon>Agaricomycetidae</taxon>
        <taxon>Agaricales</taxon>
        <taxon>Marasmiineae</taxon>
        <taxon>Mycenaceae</taxon>
        <taxon>Mycena</taxon>
    </lineage>
</organism>
<evidence type="ECO:0000313" key="1">
    <source>
        <dbReference type="EMBL" id="KAJ7776102.1"/>
    </source>
</evidence>
<reference evidence="1" key="1">
    <citation type="submission" date="2023-03" db="EMBL/GenBank/DDBJ databases">
        <title>Massive genome expansion in bonnet fungi (Mycena s.s.) driven by repeated elements and novel gene families across ecological guilds.</title>
        <authorList>
            <consortium name="Lawrence Berkeley National Laboratory"/>
            <person name="Harder C.B."/>
            <person name="Miyauchi S."/>
            <person name="Viragh M."/>
            <person name="Kuo A."/>
            <person name="Thoen E."/>
            <person name="Andreopoulos B."/>
            <person name="Lu D."/>
            <person name="Skrede I."/>
            <person name="Drula E."/>
            <person name="Henrissat B."/>
            <person name="Morin E."/>
            <person name="Kohler A."/>
            <person name="Barry K."/>
            <person name="LaButti K."/>
            <person name="Morin E."/>
            <person name="Salamov A."/>
            <person name="Lipzen A."/>
            <person name="Mereny Z."/>
            <person name="Hegedus B."/>
            <person name="Baldrian P."/>
            <person name="Stursova M."/>
            <person name="Weitz H."/>
            <person name="Taylor A."/>
            <person name="Grigoriev I.V."/>
            <person name="Nagy L.G."/>
            <person name="Martin F."/>
            <person name="Kauserud H."/>
        </authorList>
    </citation>
    <scope>NUCLEOTIDE SEQUENCE</scope>
    <source>
        <strain evidence="1">CBHHK182m</strain>
    </source>
</reference>
<dbReference type="Proteomes" id="UP001215598">
    <property type="component" value="Unassembled WGS sequence"/>
</dbReference>